<comment type="caution">
    <text evidence="2">The sequence shown here is derived from an EMBL/GenBank/DDBJ whole genome shotgun (WGS) entry which is preliminary data.</text>
</comment>
<keyword evidence="1" id="KW-0812">Transmembrane</keyword>
<organism evidence="2 3">
    <name type="scientific">Hyalomma marginatum</name>
    <dbReference type="NCBI Taxonomy" id="34627"/>
    <lineage>
        <taxon>Eukaryota</taxon>
        <taxon>Metazoa</taxon>
        <taxon>Ecdysozoa</taxon>
        <taxon>Arthropoda</taxon>
        <taxon>Chelicerata</taxon>
        <taxon>Arachnida</taxon>
        <taxon>Acari</taxon>
        <taxon>Parasitiformes</taxon>
        <taxon>Ixodida</taxon>
        <taxon>Ixodoidea</taxon>
        <taxon>Ixodidae</taxon>
        <taxon>Hyalomminae</taxon>
        <taxon>Hyalomma</taxon>
    </lineage>
</organism>
<dbReference type="Proteomes" id="UP000837675">
    <property type="component" value="Unassembled WGS sequence"/>
</dbReference>
<evidence type="ECO:0000313" key="2">
    <source>
        <dbReference type="EMBL" id="CAG7599816.1"/>
    </source>
</evidence>
<feature type="transmembrane region" description="Helical" evidence="1">
    <location>
        <begin position="54"/>
        <end position="75"/>
    </location>
</feature>
<gene>
    <name evidence="2" type="ORF">MHYMCMPASI_01130</name>
</gene>
<accession>A0A8S4C570</accession>
<reference evidence="2" key="1">
    <citation type="submission" date="2021-06" db="EMBL/GenBank/DDBJ databases">
        <authorList>
            <person name="Nardi T."/>
            <person name="Nardi T."/>
        </authorList>
    </citation>
    <scope>NUCLEOTIDE SEQUENCE</scope>
</reference>
<dbReference type="AlphaFoldDB" id="A0A8S4C570"/>
<dbReference type="InterPro" id="IPR032820">
    <property type="entry name" value="ATPase_put"/>
</dbReference>
<sequence>MDEIEKKISSLRQKLSVCRKTKKSFSSYNLILELAVGMAVGAFIGYHADKYTNTTPILLFLGSIFGIAAGSYNAYNAFKGR</sequence>
<evidence type="ECO:0000313" key="3">
    <source>
        <dbReference type="Proteomes" id="UP000837675"/>
    </source>
</evidence>
<name>A0A8S4C570_9ACAR</name>
<protein>
    <submittedName>
        <fullName evidence="2">AtpZ/AtpI family protein</fullName>
    </submittedName>
</protein>
<keyword evidence="1" id="KW-0472">Membrane</keyword>
<dbReference type="Pfam" id="PF09527">
    <property type="entry name" value="ATPase_gene1"/>
    <property type="match status" value="1"/>
</dbReference>
<dbReference type="EMBL" id="CAJVAF010000348">
    <property type="protein sequence ID" value="CAG7599816.1"/>
    <property type="molecule type" value="Genomic_DNA"/>
</dbReference>
<evidence type="ECO:0000256" key="1">
    <source>
        <dbReference type="SAM" id="Phobius"/>
    </source>
</evidence>
<keyword evidence="1" id="KW-1133">Transmembrane helix</keyword>
<feature type="transmembrane region" description="Helical" evidence="1">
    <location>
        <begin position="28"/>
        <end position="48"/>
    </location>
</feature>
<proteinExistence type="predicted"/>
<keyword evidence="3" id="KW-1185">Reference proteome</keyword>